<protein>
    <submittedName>
        <fullName evidence="1">Uncharacterized protein</fullName>
    </submittedName>
</protein>
<organism evidence="1 2">
    <name type="scientific">Candidatus Ornithomonoglobus merdipullorum</name>
    <dbReference type="NCBI Taxonomy" id="2840895"/>
    <lineage>
        <taxon>Bacteria</taxon>
        <taxon>Bacillati</taxon>
        <taxon>Bacillota</taxon>
        <taxon>Clostridia</taxon>
        <taxon>Candidatus Ornithomonoglobus</taxon>
    </lineage>
</organism>
<proteinExistence type="predicted"/>
<reference evidence="1" key="1">
    <citation type="submission" date="2020-10" db="EMBL/GenBank/DDBJ databases">
        <authorList>
            <person name="Gilroy R."/>
        </authorList>
    </citation>
    <scope>NUCLEOTIDE SEQUENCE</scope>
    <source>
        <strain evidence="1">USAMLcec3-3695</strain>
    </source>
</reference>
<sequence>MSAKFIGNISTRKLHILQYADGRCKIKLIRAENKKEFNSLEEAMSYPDKDHPIFSKCGNCFKKMEIEK</sequence>
<evidence type="ECO:0000313" key="1">
    <source>
        <dbReference type="EMBL" id="HIU57659.1"/>
    </source>
</evidence>
<reference evidence="1" key="2">
    <citation type="journal article" date="2021" name="PeerJ">
        <title>Extensive microbial diversity within the chicken gut microbiome revealed by metagenomics and culture.</title>
        <authorList>
            <person name="Gilroy R."/>
            <person name="Ravi A."/>
            <person name="Getino M."/>
            <person name="Pursley I."/>
            <person name="Horton D.L."/>
            <person name="Alikhan N.F."/>
            <person name="Baker D."/>
            <person name="Gharbi K."/>
            <person name="Hall N."/>
            <person name="Watson M."/>
            <person name="Adriaenssens E.M."/>
            <person name="Foster-Nyarko E."/>
            <person name="Jarju S."/>
            <person name="Secka A."/>
            <person name="Antonio M."/>
            <person name="Oren A."/>
            <person name="Chaudhuri R.R."/>
            <person name="La Ragione R."/>
            <person name="Hildebrand F."/>
            <person name="Pallen M.J."/>
        </authorList>
    </citation>
    <scope>NUCLEOTIDE SEQUENCE</scope>
    <source>
        <strain evidence="1">USAMLcec3-3695</strain>
    </source>
</reference>
<dbReference type="Proteomes" id="UP000824109">
    <property type="component" value="Unassembled WGS sequence"/>
</dbReference>
<dbReference type="AlphaFoldDB" id="A0A9D1MCI6"/>
<accession>A0A9D1MCI6</accession>
<name>A0A9D1MCI6_9FIRM</name>
<dbReference type="Gene3D" id="3.30.720.80">
    <property type="match status" value="1"/>
</dbReference>
<comment type="caution">
    <text evidence="1">The sequence shown here is derived from an EMBL/GenBank/DDBJ whole genome shotgun (WGS) entry which is preliminary data.</text>
</comment>
<gene>
    <name evidence="1" type="ORF">IAA61_07605</name>
</gene>
<evidence type="ECO:0000313" key="2">
    <source>
        <dbReference type="Proteomes" id="UP000824109"/>
    </source>
</evidence>
<dbReference type="EMBL" id="DVNB01000081">
    <property type="protein sequence ID" value="HIU57659.1"/>
    <property type="molecule type" value="Genomic_DNA"/>
</dbReference>